<dbReference type="Proteomes" id="UP000011770">
    <property type="component" value="Unassembled WGS sequence"/>
</dbReference>
<reference evidence="1 2" key="1">
    <citation type="submission" date="2013-01" db="EMBL/GenBank/DDBJ databases">
        <authorList>
            <person name="Harkins D.M."/>
            <person name="Durkin A.S."/>
            <person name="Brinkac L.M."/>
            <person name="Haft D.H."/>
            <person name="Selengut J.D."/>
            <person name="Sanka R."/>
            <person name="DePew J."/>
            <person name="Purushe J."/>
            <person name="Tulsiani S.M."/>
            <person name="Graham G.C."/>
            <person name="Burns M.-A."/>
            <person name="Dohnt M.F."/>
            <person name="Smythe L.D."/>
            <person name="McKay D.B."/>
            <person name="Craig S.B."/>
            <person name="Vinetz J.M."/>
            <person name="Sutton G.G."/>
            <person name="Nierman W.C."/>
            <person name="Fouts D.E."/>
        </authorList>
    </citation>
    <scope>NUCLEOTIDE SEQUENCE [LARGE SCALE GENOMIC DNA]</scope>
    <source>
        <strain evidence="1 2">LT2116</strain>
    </source>
</reference>
<protein>
    <submittedName>
        <fullName evidence="1">Uncharacterized protein</fullName>
    </submittedName>
</protein>
<dbReference type="AlphaFoldDB" id="M3ELJ4"/>
<evidence type="ECO:0000313" key="2">
    <source>
        <dbReference type="Proteomes" id="UP000011770"/>
    </source>
</evidence>
<gene>
    <name evidence="1" type="ORF">LEP1GSC188_0803</name>
</gene>
<proteinExistence type="predicted"/>
<accession>M3ELJ4</accession>
<sequence>MIRKDFPHLKESLDPVWTEAISSGVVSYYRPALEKAFQRFPKETKMSIGNLFKKAIGSDNPDSV</sequence>
<dbReference type="EMBL" id="AHOR02000029">
    <property type="protein sequence ID" value="EMF81918.1"/>
    <property type="molecule type" value="Genomic_DNA"/>
</dbReference>
<comment type="caution">
    <text evidence="1">The sequence shown here is derived from an EMBL/GenBank/DDBJ whole genome shotgun (WGS) entry which is preliminary data.</text>
</comment>
<name>M3ELJ4_9LEPT</name>
<evidence type="ECO:0000313" key="1">
    <source>
        <dbReference type="EMBL" id="EMF81918.1"/>
    </source>
</evidence>
<organism evidence="1 2">
    <name type="scientific">Leptospira weilii serovar Topaz str. LT2116</name>
    <dbReference type="NCBI Taxonomy" id="1088540"/>
    <lineage>
        <taxon>Bacteria</taxon>
        <taxon>Pseudomonadati</taxon>
        <taxon>Spirochaetota</taxon>
        <taxon>Spirochaetia</taxon>
        <taxon>Leptospirales</taxon>
        <taxon>Leptospiraceae</taxon>
        <taxon>Leptospira</taxon>
    </lineage>
</organism>